<comment type="cofactor">
    <cofactor evidence="7">
        <name>[4Fe-4S] cluster</name>
        <dbReference type="ChEBI" id="CHEBI:49883"/>
    </cofactor>
    <text evidence="7">Binds 1 [4Fe-4S] cluster.</text>
</comment>
<dbReference type="HOGENOM" id="CLU_052778_0_0_2"/>
<dbReference type="Pfam" id="PF04104">
    <property type="entry name" value="DNA_primase_lrg"/>
    <property type="match status" value="1"/>
</dbReference>
<evidence type="ECO:0000256" key="1">
    <source>
        <dbReference type="ARBA" id="ARBA00022485"/>
    </source>
</evidence>
<dbReference type="CDD" id="cd06560">
    <property type="entry name" value="PriL"/>
    <property type="match status" value="1"/>
</dbReference>
<dbReference type="EMBL" id="CP002529">
    <property type="protein sequence ID" value="ADY02318.1"/>
    <property type="molecule type" value="Genomic_DNA"/>
</dbReference>
<proteinExistence type="inferred from homology"/>
<dbReference type="HAMAP" id="MF_00701">
    <property type="entry name" value="DNA_primase_lrg_arc"/>
    <property type="match status" value="1"/>
</dbReference>
<evidence type="ECO:0000256" key="5">
    <source>
        <dbReference type="ARBA" id="ARBA00023004"/>
    </source>
</evidence>
<evidence type="ECO:0000256" key="6">
    <source>
        <dbReference type="ARBA" id="ARBA00023014"/>
    </source>
</evidence>
<dbReference type="InterPro" id="IPR023642">
    <property type="entry name" value="DNA_primase_lsu_PriL"/>
</dbReference>
<dbReference type="GO" id="GO:0003899">
    <property type="term" value="F:DNA-directed RNA polymerase activity"/>
    <property type="evidence" value="ECO:0007669"/>
    <property type="project" value="InterPro"/>
</dbReference>
<comment type="subunit">
    <text evidence="7">Heterodimer of a small subunit (PriS) and a large subunit (PriL).</text>
</comment>
<evidence type="ECO:0000313" key="10">
    <source>
        <dbReference type="Proteomes" id="UP000007485"/>
    </source>
</evidence>
<feature type="binding site" evidence="7">
    <location>
        <position position="342"/>
    </location>
    <ligand>
        <name>[4Fe-4S] cluster</name>
        <dbReference type="ChEBI" id="CHEBI:49883"/>
    </ligand>
</feature>
<keyword evidence="5 7" id="KW-0408">Iron</keyword>
<name>F0QX29_VULM7</name>
<protein>
    <recommendedName>
        <fullName evidence="7">DNA primase large subunit PriL</fullName>
    </recommendedName>
</protein>
<keyword evidence="2 7" id="KW-0639">Primosome</keyword>
<sequence>MLRCFNDYVGFIVKYPFSKEGLTRFREITSERGIYINDLADSVMGKQLLQRAYEILSEAIMKNSITDDPDIGEDELLAHYIAVVLAAHLDKSLWRRFADVESKRFSSKLLLEDPDCVIYLAKEFGINAVRLRDLEVYDENLALAFDVGVRIWDYLRYMPKNDPYWKLVNRYLLRGWVLITYKDLVRLVEEAVEKKVIELISKAAENLDETRPLVDALNGMKELKEYKPGSTIKVKVQITGLTPPCMDSIINEIKTGGNPSHQARFAIAAYMLRRCHDLEGKPMEDCVDDVVNLFKTVADFDEKKTRYQVEHIAGLRGGHKFYMPPSCQEMNSLGLCPTNLGCGVKNPLQYTVKAIRKFQSMQQAHS</sequence>
<evidence type="ECO:0000256" key="2">
    <source>
        <dbReference type="ARBA" id="ARBA00022515"/>
    </source>
</evidence>
<dbReference type="PANTHER" id="PTHR10537">
    <property type="entry name" value="DNA PRIMASE LARGE SUBUNIT"/>
    <property type="match status" value="1"/>
</dbReference>
<feature type="binding site" evidence="7">
    <location>
        <position position="336"/>
    </location>
    <ligand>
        <name>[4Fe-4S] cluster</name>
        <dbReference type="ChEBI" id="CHEBI:49883"/>
    </ligand>
</feature>
<reference evidence="9 10" key="1">
    <citation type="journal article" date="2011" name="J. Bacteriol.">
        <title>Complete genome sequence of 'Vulcanisaeta moutnovskia' strain 768-28, a novel member of the hyperthermophilic crenarchaeal genus vulcanisaeta.</title>
        <authorList>
            <person name="Gumerov V.M."/>
            <person name="Mardanov A.V."/>
            <person name="Beletsky A.V."/>
            <person name="Prokofeva M.I."/>
            <person name="Bonch-Osmolovskaya E.A."/>
            <person name="Ravin N.V."/>
            <person name="Skryabin K.G."/>
        </authorList>
    </citation>
    <scope>NUCLEOTIDE SEQUENCE [LARGE SCALE GENOMIC DNA]</scope>
    <source>
        <strain evidence="9 10">768-28</strain>
    </source>
</reference>
<dbReference type="GeneID" id="10289773"/>
<evidence type="ECO:0000259" key="8">
    <source>
        <dbReference type="Pfam" id="PF04104"/>
    </source>
</evidence>
<dbReference type="GO" id="GO:0006270">
    <property type="term" value="P:DNA replication initiation"/>
    <property type="evidence" value="ECO:0007669"/>
    <property type="project" value="TreeGrafter"/>
</dbReference>
<dbReference type="PANTHER" id="PTHR10537:SF3">
    <property type="entry name" value="DNA PRIMASE LARGE SUBUNIT"/>
    <property type="match status" value="1"/>
</dbReference>
<gene>
    <name evidence="7" type="primary">priL</name>
    <name evidence="9" type="ordered locus">VMUT_2121</name>
</gene>
<keyword evidence="4 7" id="KW-0479">Metal-binding</keyword>
<dbReference type="GO" id="GO:0046872">
    <property type="term" value="F:metal ion binding"/>
    <property type="evidence" value="ECO:0007669"/>
    <property type="project" value="UniProtKB-KW"/>
</dbReference>
<dbReference type="RefSeq" id="WP_013605479.1">
    <property type="nucleotide sequence ID" value="NC_015151.1"/>
</dbReference>
<dbReference type="AlphaFoldDB" id="F0QX29"/>
<comment type="similarity">
    <text evidence="7">Belongs to the eukaryotic-type primase large subunit family.</text>
</comment>
<dbReference type="InterPro" id="IPR058560">
    <property type="entry name" value="DNA_primase_C"/>
</dbReference>
<dbReference type="InterPro" id="IPR007238">
    <property type="entry name" value="DNA_primase_lsu_euk/arc"/>
</dbReference>
<evidence type="ECO:0000256" key="3">
    <source>
        <dbReference type="ARBA" id="ARBA00022705"/>
    </source>
</evidence>
<evidence type="ECO:0000256" key="7">
    <source>
        <dbReference type="HAMAP-Rule" id="MF_00701"/>
    </source>
</evidence>
<dbReference type="Pfam" id="PF26466">
    <property type="entry name" value="DNA_primase_lrg_N"/>
    <property type="match status" value="1"/>
</dbReference>
<dbReference type="GO" id="GO:1990077">
    <property type="term" value="C:primosome complex"/>
    <property type="evidence" value="ECO:0007669"/>
    <property type="project" value="UniProtKB-KW"/>
</dbReference>
<dbReference type="OrthoDB" id="46081at2157"/>
<dbReference type="STRING" id="985053.VMUT_2121"/>
<keyword evidence="3 7" id="KW-0235">DNA replication</keyword>
<organism evidence="9 10">
    <name type="scientific">Vulcanisaeta moutnovskia (strain 768-28)</name>
    <dbReference type="NCBI Taxonomy" id="985053"/>
    <lineage>
        <taxon>Archaea</taxon>
        <taxon>Thermoproteota</taxon>
        <taxon>Thermoprotei</taxon>
        <taxon>Thermoproteales</taxon>
        <taxon>Thermoproteaceae</taxon>
        <taxon>Vulcanisaeta</taxon>
    </lineage>
</organism>
<dbReference type="GO" id="GO:0006269">
    <property type="term" value="P:DNA replication, synthesis of primer"/>
    <property type="evidence" value="ECO:0007669"/>
    <property type="project" value="UniProtKB-UniRule"/>
</dbReference>
<dbReference type="Proteomes" id="UP000007485">
    <property type="component" value="Chromosome"/>
</dbReference>
<dbReference type="SUPFAM" id="SSF140914">
    <property type="entry name" value="PriB N-terminal domain-like"/>
    <property type="match status" value="1"/>
</dbReference>
<keyword evidence="1 7" id="KW-0004">4Fe-4S</keyword>
<feature type="binding site" evidence="7">
    <location>
        <position position="327"/>
    </location>
    <ligand>
        <name>[4Fe-4S] cluster</name>
        <dbReference type="ChEBI" id="CHEBI:49883"/>
    </ligand>
</feature>
<keyword evidence="10" id="KW-1185">Reference proteome</keyword>
<dbReference type="KEGG" id="vmo:VMUT_2121"/>
<keyword evidence="6 7" id="KW-0411">Iron-sulfur</keyword>
<feature type="binding site" evidence="7">
    <location>
        <position position="245"/>
    </location>
    <ligand>
        <name>[4Fe-4S] cluster</name>
        <dbReference type="ChEBI" id="CHEBI:49883"/>
    </ligand>
</feature>
<accession>F0QX29</accession>
<feature type="domain" description="DNA primase large subunit C-terminal" evidence="8">
    <location>
        <begin position="240"/>
        <end position="339"/>
    </location>
</feature>
<dbReference type="GO" id="GO:0051539">
    <property type="term" value="F:4 iron, 4 sulfur cluster binding"/>
    <property type="evidence" value="ECO:0007669"/>
    <property type="project" value="UniProtKB-UniRule"/>
</dbReference>
<comment type="function">
    <text evidence="7">Regulatory subunit of DNA primase, an RNA polymerase that catalyzes the synthesis of short RNA molecules used as primers for DNA polymerase during DNA replication. Stabilizes and modulates the activity of the small subunit, increasing the rate of DNA synthesis, and conferring RNA synthesis capability. The DNA polymerase activity may enable DNA primase to also catalyze primer extension after primer synthesis. May also play a role in DNA repair.</text>
</comment>
<dbReference type="eggNOG" id="arCOG03013">
    <property type="taxonomic scope" value="Archaea"/>
</dbReference>
<evidence type="ECO:0000256" key="4">
    <source>
        <dbReference type="ARBA" id="ARBA00022723"/>
    </source>
</evidence>
<evidence type="ECO:0000313" key="9">
    <source>
        <dbReference type="EMBL" id="ADY02318.1"/>
    </source>
</evidence>